<dbReference type="EMBL" id="CAADEX010000049">
    <property type="protein sequence ID" value="VFJ54866.1"/>
    <property type="molecule type" value="Genomic_DNA"/>
</dbReference>
<gene>
    <name evidence="1" type="ORF">BECKDK2373B_GA0170837_10497</name>
    <name evidence="2" type="ORF">BECKDK2373C_GA0170839_105419</name>
</gene>
<protein>
    <submittedName>
        <fullName evidence="1">Putative proteasome-type protease</fullName>
    </submittedName>
</protein>
<dbReference type="InterPro" id="IPR016545">
    <property type="entry name" value="UCP009120_prtse"/>
</dbReference>
<dbReference type="AlphaFoldDB" id="A0A450SMG4"/>
<dbReference type="EMBL" id="CAADEY010000054">
    <property type="protein sequence ID" value="VFJ56622.1"/>
    <property type="molecule type" value="Genomic_DNA"/>
</dbReference>
<keyword evidence="1" id="KW-0378">Hydrolase</keyword>
<name>A0A450SMG4_9GAMM</name>
<evidence type="ECO:0000313" key="2">
    <source>
        <dbReference type="EMBL" id="VFJ56622.1"/>
    </source>
</evidence>
<keyword evidence="1" id="KW-0647">Proteasome</keyword>
<keyword evidence="1" id="KW-0645">Protease</keyword>
<dbReference type="GO" id="GO:0006508">
    <property type="term" value="P:proteolysis"/>
    <property type="evidence" value="ECO:0007669"/>
    <property type="project" value="UniProtKB-KW"/>
</dbReference>
<organism evidence="1">
    <name type="scientific">Candidatus Kentrum sp. DK</name>
    <dbReference type="NCBI Taxonomy" id="2126562"/>
    <lineage>
        <taxon>Bacteria</taxon>
        <taxon>Pseudomonadati</taxon>
        <taxon>Pseudomonadota</taxon>
        <taxon>Gammaproteobacteria</taxon>
        <taxon>Candidatus Kentrum</taxon>
    </lineage>
</organism>
<dbReference type="PIRSF" id="PIRSF009120">
    <property type="entry name" value="UCP009120_prtse"/>
    <property type="match status" value="1"/>
</dbReference>
<dbReference type="Gene3D" id="3.60.20.10">
    <property type="entry name" value="Glutamine Phosphoribosylpyrophosphate, subunit 1, domain 1"/>
    <property type="match status" value="1"/>
</dbReference>
<dbReference type="GO" id="GO:0000502">
    <property type="term" value="C:proteasome complex"/>
    <property type="evidence" value="ECO:0007669"/>
    <property type="project" value="UniProtKB-KW"/>
</dbReference>
<reference evidence="1" key="1">
    <citation type="submission" date="2019-02" db="EMBL/GenBank/DDBJ databases">
        <authorList>
            <person name="Gruber-Vodicka R. H."/>
            <person name="Seah K. B. B."/>
        </authorList>
    </citation>
    <scope>NUCLEOTIDE SEQUENCE</scope>
    <source>
        <strain evidence="2">BECK_DK161</strain>
        <strain evidence="1">BECK_DK47</strain>
    </source>
</reference>
<dbReference type="InterPro" id="IPR029055">
    <property type="entry name" value="Ntn_hydrolases_N"/>
</dbReference>
<proteinExistence type="predicted"/>
<sequence length="253" mass="28034">MTYCVGISLEAGLVFASDSRTNAGSDHISRYGKMHTLGIKGERQFVILSAGNLATTQAVLTHLFRELHDNPDSVLSKARHMSEVADHIGEINRTRQNRFSAGEGATTDFTPSASFVLGGQILGEPPSIHLIYPEGNHITTSRLTRYLQIGETKYGKPILDRIIDSDTCLEDAMRCTLVSMDSTMHSNVTVGPPIEILIYERDSFSLDHYMRFDENHPYWQALRTGWGENIRAAFSALPRFEWASASPNAPTCG</sequence>
<accession>A0A450SMG4</accession>
<dbReference type="SUPFAM" id="SSF56235">
    <property type="entry name" value="N-terminal nucleophile aminohydrolases (Ntn hydrolases)"/>
    <property type="match status" value="1"/>
</dbReference>
<evidence type="ECO:0000313" key="1">
    <source>
        <dbReference type="EMBL" id="VFJ54866.1"/>
    </source>
</evidence>
<dbReference type="GO" id="GO:0008233">
    <property type="term" value="F:peptidase activity"/>
    <property type="evidence" value="ECO:0007669"/>
    <property type="project" value="UniProtKB-KW"/>
</dbReference>